<dbReference type="STRING" id="1036612.A0A1L9U0H3"/>
<reference evidence="4" key="1">
    <citation type="journal article" date="2017" name="Genome Biol.">
        <title>Comparative genomics reveals high biological diversity and specific adaptations in the industrially and medically important fungal genus Aspergillus.</title>
        <authorList>
            <person name="de Vries R.P."/>
            <person name="Riley R."/>
            <person name="Wiebenga A."/>
            <person name="Aguilar-Osorio G."/>
            <person name="Amillis S."/>
            <person name="Uchima C.A."/>
            <person name="Anderluh G."/>
            <person name="Asadollahi M."/>
            <person name="Askin M."/>
            <person name="Barry K."/>
            <person name="Battaglia E."/>
            <person name="Bayram O."/>
            <person name="Benocci T."/>
            <person name="Braus-Stromeyer S.A."/>
            <person name="Caldana C."/>
            <person name="Canovas D."/>
            <person name="Cerqueira G.C."/>
            <person name="Chen F."/>
            <person name="Chen W."/>
            <person name="Choi C."/>
            <person name="Clum A."/>
            <person name="Dos Santos R.A."/>
            <person name="Damasio A.R."/>
            <person name="Diallinas G."/>
            <person name="Emri T."/>
            <person name="Fekete E."/>
            <person name="Flipphi M."/>
            <person name="Freyberg S."/>
            <person name="Gallo A."/>
            <person name="Gournas C."/>
            <person name="Habgood R."/>
            <person name="Hainaut M."/>
            <person name="Harispe M.L."/>
            <person name="Henrissat B."/>
            <person name="Hilden K.S."/>
            <person name="Hope R."/>
            <person name="Hossain A."/>
            <person name="Karabika E."/>
            <person name="Karaffa L."/>
            <person name="Karanyi Z."/>
            <person name="Krasevec N."/>
            <person name="Kuo A."/>
            <person name="Kusch H."/>
            <person name="LaButti K."/>
            <person name="Lagendijk E.L."/>
            <person name="Lapidus A."/>
            <person name="Levasseur A."/>
            <person name="Lindquist E."/>
            <person name="Lipzen A."/>
            <person name="Logrieco A.F."/>
            <person name="MacCabe A."/>
            <person name="Maekelae M.R."/>
            <person name="Malavazi I."/>
            <person name="Melin P."/>
            <person name="Meyer V."/>
            <person name="Mielnichuk N."/>
            <person name="Miskei M."/>
            <person name="Molnar A.P."/>
            <person name="Mule G."/>
            <person name="Ngan C.Y."/>
            <person name="Orejas M."/>
            <person name="Orosz E."/>
            <person name="Ouedraogo J.P."/>
            <person name="Overkamp K.M."/>
            <person name="Park H.-S."/>
            <person name="Perrone G."/>
            <person name="Piumi F."/>
            <person name="Punt P.J."/>
            <person name="Ram A.F."/>
            <person name="Ramon A."/>
            <person name="Rauscher S."/>
            <person name="Record E."/>
            <person name="Riano-Pachon D.M."/>
            <person name="Robert V."/>
            <person name="Roehrig J."/>
            <person name="Ruller R."/>
            <person name="Salamov A."/>
            <person name="Salih N.S."/>
            <person name="Samson R.A."/>
            <person name="Sandor E."/>
            <person name="Sanguinetti M."/>
            <person name="Schuetze T."/>
            <person name="Sepcic K."/>
            <person name="Shelest E."/>
            <person name="Sherlock G."/>
            <person name="Sophianopoulou V."/>
            <person name="Squina F.M."/>
            <person name="Sun H."/>
            <person name="Susca A."/>
            <person name="Todd R.B."/>
            <person name="Tsang A."/>
            <person name="Unkles S.E."/>
            <person name="van de Wiele N."/>
            <person name="van Rossen-Uffink D."/>
            <person name="Oliveira J.V."/>
            <person name="Vesth T.C."/>
            <person name="Visser J."/>
            <person name="Yu J.-H."/>
            <person name="Zhou M."/>
            <person name="Andersen M.R."/>
            <person name="Archer D.B."/>
            <person name="Baker S.E."/>
            <person name="Benoit I."/>
            <person name="Brakhage A.A."/>
            <person name="Braus G.H."/>
            <person name="Fischer R."/>
            <person name="Frisvad J.C."/>
            <person name="Goldman G.H."/>
            <person name="Houbraken J."/>
            <person name="Oakley B."/>
            <person name="Pocsi I."/>
            <person name="Scazzocchio C."/>
            <person name="Seiboth B."/>
            <person name="vanKuyk P.A."/>
            <person name="Wortman J."/>
            <person name="Dyer P.S."/>
            <person name="Grigoriev I.V."/>
        </authorList>
    </citation>
    <scope>NUCLEOTIDE SEQUENCE [LARGE SCALE GENOMIC DNA]</scope>
    <source>
        <strain evidence="4">CBS 593.65</strain>
    </source>
</reference>
<dbReference type="AlphaFoldDB" id="A0A1L9U0H3"/>
<dbReference type="EMBL" id="KV878582">
    <property type="protein sequence ID" value="OJJ65159.1"/>
    <property type="molecule type" value="Genomic_DNA"/>
</dbReference>
<evidence type="ECO:0000313" key="3">
    <source>
        <dbReference type="EMBL" id="OJJ65159.1"/>
    </source>
</evidence>
<protein>
    <recommendedName>
        <fullName evidence="5">Mid2 domain-containing protein</fullName>
    </recommendedName>
</protein>
<organism evidence="3 4">
    <name type="scientific">Aspergillus sydowii CBS 593.65</name>
    <dbReference type="NCBI Taxonomy" id="1036612"/>
    <lineage>
        <taxon>Eukaryota</taxon>
        <taxon>Fungi</taxon>
        <taxon>Dikarya</taxon>
        <taxon>Ascomycota</taxon>
        <taxon>Pezizomycotina</taxon>
        <taxon>Eurotiomycetes</taxon>
        <taxon>Eurotiomycetidae</taxon>
        <taxon>Eurotiales</taxon>
        <taxon>Aspergillaceae</taxon>
        <taxon>Aspergillus</taxon>
        <taxon>Aspergillus subgen. Nidulantes</taxon>
    </lineage>
</organism>
<keyword evidence="2" id="KW-0812">Transmembrane</keyword>
<feature type="region of interest" description="Disordered" evidence="1">
    <location>
        <begin position="263"/>
        <end position="305"/>
    </location>
</feature>
<keyword evidence="4" id="KW-1185">Reference proteome</keyword>
<keyword evidence="2" id="KW-1133">Transmembrane helix</keyword>
<feature type="region of interest" description="Disordered" evidence="1">
    <location>
        <begin position="182"/>
        <end position="225"/>
    </location>
</feature>
<feature type="compositionally biased region" description="Polar residues" evidence="1">
    <location>
        <begin position="278"/>
        <end position="296"/>
    </location>
</feature>
<proteinExistence type="predicted"/>
<dbReference type="RefSeq" id="XP_040708965.1">
    <property type="nucleotide sequence ID" value="XM_040851481.1"/>
</dbReference>
<dbReference type="GeneID" id="63767554"/>
<gene>
    <name evidence="3" type="ORF">ASPSYDRAFT_85133</name>
</gene>
<evidence type="ECO:0000313" key="4">
    <source>
        <dbReference type="Proteomes" id="UP000184356"/>
    </source>
</evidence>
<evidence type="ECO:0000256" key="1">
    <source>
        <dbReference type="SAM" id="MobiDB-lite"/>
    </source>
</evidence>
<feature type="transmembrane region" description="Helical" evidence="2">
    <location>
        <begin position="230"/>
        <end position="254"/>
    </location>
</feature>
<dbReference type="Proteomes" id="UP000184356">
    <property type="component" value="Unassembled WGS sequence"/>
</dbReference>
<accession>A0A1L9U0H3</accession>
<evidence type="ECO:0008006" key="5">
    <source>
        <dbReference type="Google" id="ProtNLM"/>
    </source>
</evidence>
<sequence>MSATLYPPETEDGTVTSFIPLTTAWASSSGCESYFRLNGPSLMAYDPGYGLEIDTDVICAPPAVTTWWEQGRLGGGGEYHTAVSIGPMTCPEAFSTVVTSAKDGTSTLAMCCPSGYDLVDGTPGEVEGRCLSTVSSGATLTYASTPSDDSTAWETATTTLSRSSTVGAIGVVGWNIKVATPTPSSTSTSVATDTTSETASTSSTSATAATSATSATSSSSSDGLTTGAKVGIGVGAGVGGVGALALLAALYIFLRRRKEVTPNTPVHYPQQQPPMPQATWQQSVWSSELPGSTKPTPASPAELGG</sequence>
<name>A0A1L9U0H3_9EURO</name>
<evidence type="ECO:0000256" key="2">
    <source>
        <dbReference type="SAM" id="Phobius"/>
    </source>
</evidence>
<dbReference type="VEuPathDB" id="FungiDB:ASPSYDRAFT_85133"/>
<keyword evidence="2" id="KW-0472">Membrane</keyword>
<dbReference type="OrthoDB" id="4497263at2759"/>